<name>A0AAQ3TYB7_PASNO</name>
<feature type="compositionally biased region" description="Low complexity" evidence="2">
    <location>
        <begin position="97"/>
        <end position="109"/>
    </location>
</feature>
<gene>
    <name evidence="4" type="ORF">U9M48_029180</name>
</gene>
<protein>
    <recommendedName>
        <fullName evidence="3">Peptidase A1 domain-containing protein</fullName>
    </recommendedName>
</protein>
<evidence type="ECO:0000259" key="3">
    <source>
        <dbReference type="PROSITE" id="PS51767"/>
    </source>
</evidence>
<feature type="non-terminal residue" evidence="4">
    <location>
        <position position="1"/>
    </location>
</feature>
<dbReference type="GO" id="GO:0006508">
    <property type="term" value="P:proteolysis"/>
    <property type="evidence" value="ECO:0007669"/>
    <property type="project" value="InterPro"/>
</dbReference>
<dbReference type="EMBL" id="CP144750">
    <property type="protein sequence ID" value="WVZ81848.1"/>
    <property type="molecule type" value="Genomic_DNA"/>
</dbReference>
<sequence>NPSFEETLCRDQLRAAYIHTKVSNASKELQQSAVTVPATFGYSVGTAEYVITVSLGTPAVAQVMNIDTGSDVSWVQCAPCAAAGSCYSQKDTLFDPTSSGTTSSSTATAPRPRGRGSDTLSLTSSDAVSGFQFGHRAAGFVGQTDGLMGLGGGAESLVSQTAATYGEAFAYCLPPPSSSSTGFLTLGAAAAGSASSSGYARTPMAITVAGTQLSVPPSVFSGASVVDSETVITQLPPTAYQALRTAFRNEMKAYPPAAPVGVLDTCFNFDGFDQITVTKVTLTFSGGAAMDLDVSLRWLPRVHGHGTRCRHRNLGQCAAAHVRGALRCRRRHSRIQA</sequence>
<dbReference type="Gene3D" id="2.40.70.10">
    <property type="entry name" value="Acid Proteases"/>
    <property type="match status" value="3"/>
</dbReference>
<feature type="domain" description="Peptidase A1" evidence="3">
    <location>
        <begin position="49"/>
        <end position="337"/>
    </location>
</feature>
<dbReference type="InterPro" id="IPR021109">
    <property type="entry name" value="Peptidase_aspartic_dom_sf"/>
</dbReference>
<organism evidence="4 5">
    <name type="scientific">Paspalum notatum var. saurae</name>
    <dbReference type="NCBI Taxonomy" id="547442"/>
    <lineage>
        <taxon>Eukaryota</taxon>
        <taxon>Viridiplantae</taxon>
        <taxon>Streptophyta</taxon>
        <taxon>Embryophyta</taxon>
        <taxon>Tracheophyta</taxon>
        <taxon>Spermatophyta</taxon>
        <taxon>Magnoliopsida</taxon>
        <taxon>Liliopsida</taxon>
        <taxon>Poales</taxon>
        <taxon>Poaceae</taxon>
        <taxon>PACMAD clade</taxon>
        <taxon>Panicoideae</taxon>
        <taxon>Andropogonodae</taxon>
        <taxon>Paspaleae</taxon>
        <taxon>Paspalinae</taxon>
        <taxon>Paspalum</taxon>
    </lineage>
</organism>
<dbReference type="InterPro" id="IPR033121">
    <property type="entry name" value="PEPTIDASE_A1"/>
</dbReference>
<dbReference type="AlphaFoldDB" id="A0AAQ3TYB7"/>
<feature type="region of interest" description="Disordered" evidence="2">
    <location>
        <begin position="96"/>
        <end position="121"/>
    </location>
</feature>
<feature type="non-terminal residue" evidence="4">
    <location>
        <position position="337"/>
    </location>
</feature>
<dbReference type="Pfam" id="PF14543">
    <property type="entry name" value="TAXi_N"/>
    <property type="match status" value="2"/>
</dbReference>
<dbReference type="GO" id="GO:0004190">
    <property type="term" value="F:aspartic-type endopeptidase activity"/>
    <property type="evidence" value="ECO:0007669"/>
    <property type="project" value="InterPro"/>
</dbReference>
<dbReference type="Proteomes" id="UP001341281">
    <property type="component" value="Chromosome 06"/>
</dbReference>
<dbReference type="SUPFAM" id="SSF50630">
    <property type="entry name" value="Acid proteases"/>
    <property type="match status" value="1"/>
</dbReference>
<keyword evidence="5" id="KW-1185">Reference proteome</keyword>
<dbReference type="PANTHER" id="PTHR13683">
    <property type="entry name" value="ASPARTYL PROTEASES"/>
    <property type="match status" value="1"/>
</dbReference>
<dbReference type="PROSITE" id="PS51767">
    <property type="entry name" value="PEPTIDASE_A1"/>
    <property type="match status" value="1"/>
</dbReference>
<evidence type="ECO:0000256" key="2">
    <source>
        <dbReference type="SAM" id="MobiDB-lite"/>
    </source>
</evidence>
<dbReference type="Pfam" id="PF14541">
    <property type="entry name" value="TAXi_C"/>
    <property type="match status" value="1"/>
</dbReference>
<dbReference type="InterPro" id="IPR032861">
    <property type="entry name" value="TAXi_N"/>
</dbReference>
<dbReference type="InterPro" id="IPR032799">
    <property type="entry name" value="TAXi_C"/>
</dbReference>
<accession>A0AAQ3TYB7</accession>
<proteinExistence type="inferred from homology"/>
<comment type="similarity">
    <text evidence="1">Belongs to the peptidase A1 family.</text>
</comment>
<dbReference type="InterPro" id="IPR001461">
    <property type="entry name" value="Aspartic_peptidase_A1"/>
</dbReference>
<evidence type="ECO:0000313" key="5">
    <source>
        <dbReference type="Proteomes" id="UP001341281"/>
    </source>
</evidence>
<evidence type="ECO:0000256" key="1">
    <source>
        <dbReference type="ARBA" id="ARBA00007447"/>
    </source>
</evidence>
<reference evidence="4 5" key="1">
    <citation type="submission" date="2024-02" db="EMBL/GenBank/DDBJ databases">
        <title>High-quality chromosome-scale genome assembly of Pensacola bahiagrass (Paspalum notatum Flugge var. saurae).</title>
        <authorList>
            <person name="Vega J.M."/>
            <person name="Podio M."/>
            <person name="Orjuela J."/>
            <person name="Siena L.A."/>
            <person name="Pessino S.C."/>
            <person name="Combes M.C."/>
            <person name="Mariac C."/>
            <person name="Albertini E."/>
            <person name="Pupilli F."/>
            <person name="Ortiz J.P.A."/>
            <person name="Leblanc O."/>
        </authorList>
    </citation>
    <scope>NUCLEOTIDE SEQUENCE [LARGE SCALE GENOMIC DNA]</scope>
    <source>
        <strain evidence="4">R1</strain>
        <tissue evidence="4">Leaf</tissue>
    </source>
</reference>
<dbReference type="PANTHER" id="PTHR13683:SF669">
    <property type="entry name" value="ASPARTYL PROTEASE AED1"/>
    <property type="match status" value="1"/>
</dbReference>
<evidence type="ECO:0000313" key="4">
    <source>
        <dbReference type="EMBL" id="WVZ81848.1"/>
    </source>
</evidence>